<evidence type="ECO:0008006" key="3">
    <source>
        <dbReference type="Google" id="ProtNLM"/>
    </source>
</evidence>
<dbReference type="KEGG" id="sper:EW093_16060"/>
<name>A0A5C1QFE7_9SPIO</name>
<evidence type="ECO:0000313" key="2">
    <source>
        <dbReference type="Proteomes" id="UP000323824"/>
    </source>
</evidence>
<dbReference type="RefSeq" id="WP_149569371.1">
    <property type="nucleotide sequence ID" value="NZ_CP035807.1"/>
</dbReference>
<organism evidence="1 2">
    <name type="scientific">Thiospirochaeta perfilievii</name>
    <dbReference type="NCBI Taxonomy" id="252967"/>
    <lineage>
        <taxon>Bacteria</taxon>
        <taxon>Pseudomonadati</taxon>
        <taxon>Spirochaetota</taxon>
        <taxon>Spirochaetia</taxon>
        <taxon>Spirochaetales</taxon>
        <taxon>Spirochaetaceae</taxon>
        <taxon>Thiospirochaeta</taxon>
    </lineage>
</organism>
<reference evidence="1 2" key="1">
    <citation type="submission" date="2019-02" db="EMBL/GenBank/DDBJ databases">
        <authorList>
            <person name="Fomenkov A."/>
            <person name="Dubinina G."/>
            <person name="Grabovich M."/>
            <person name="Vincze T."/>
            <person name="Roberts R.J."/>
        </authorList>
    </citation>
    <scope>NUCLEOTIDE SEQUENCE [LARGE SCALE GENOMIC DNA]</scope>
    <source>
        <strain evidence="1 2">P</strain>
    </source>
</reference>
<reference evidence="1 2" key="2">
    <citation type="submission" date="2019-09" db="EMBL/GenBank/DDBJ databases">
        <title>Complete Genome Sequence and Methylome Analysis of free living Spirochaetas.</title>
        <authorList>
            <person name="Leshcheva N."/>
            <person name="Mikheeva N."/>
        </authorList>
    </citation>
    <scope>NUCLEOTIDE SEQUENCE [LARGE SCALE GENOMIC DNA]</scope>
    <source>
        <strain evidence="1 2">P</strain>
    </source>
</reference>
<proteinExistence type="predicted"/>
<gene>
    <name evidence="1" type="ORF">EW093_16060</name>
</gene>
<protein>
    <recommendedName>
        <fullName evidence="3">HEPN domain-containing protein</fullName>
    </recommendedName>
</protein>
<dbReference type="Proteomes" id="UP000323824">
    <property type="component" value="Chromosome"/>
</dbReference>
<dbReference type="EMBL" id="CP035807">
    <property type="protein sequence ID" value="QEN06137.1"/>
    <property type="molecule type" value="Genomic_DNA"/>
</dbReference>
<dbReference type="AlphaFoldDB" id="A0A5C1QFE7"/>
<sequence length="125" mass="14674">MEEGKDYYPQESYKNTLDRYLEIQNSIETLTTSQFSLQVSYIFKSYLSTLYSVDFLSSTNQEMLIKLERNFSFNNGDLVNFFLNELEPGQFGKYQIPKDKKNQIIKTCVDVITELYNKETGVEND</sequence>
<keyword evidence="2" id="KW-1185">Reference proteome</keyword>
<evidence type="ECO:0000313" key="1">
    <source>
        <dbReference type="EMBL" id="QEN06137.1"/>
    </source>
</evidence>
<accession>A0A5C1QFE7</accession>